<sequence length="85" mass="9715">TEKETLFKLLEAEDRIGVELTSSFAMTPAASVSGLYFAHPESVYFAVGRIEKDQVEDYARRKGWDTRKAERWLAPILNYDPFAVD</sequence>
<dbReference type="AlphaFoldDB" id="A0A356W481"/>
<keyword evidence="3" id="KW-0489">Methyltransferase</keyword>
<dbReference type="InterPro" id="IPR037010">
    <property type="entry name" value="VitB12-dep_Met_synth_activ_sf"/>
</dbReference>
<dbReference type="PANTHER" id="PTHR45833">
    <property type="entry name" value="METHIONINE SYNTHASE"/>
    <property type="match status" value="1"/>
</dbReference>
<dbReference type="InterPro" id="IPR004223">
    <property type="entry name" value="VitB12-dep_Met_synth_activ_dom"/>
</dbReference>
<dbReference type="EMBL" id="DOGS01000118">
    <property type="protein sequence ID" value="HBQ48407.1"/>
    <property type="molecule type" value="Genomic_DNA"/>
</dbReference>
<dbReference type="PANTHER" id="PTHR45833:SF1">
    <property type="entry name" value="METHIONINE SYNTHASE"/>
    <property type="match status" value="1"/>
</dbReference>
<dbReference type="InterPro" id="IPR050554">
    <property type="entry name" value="Met_Synthase/Corrinoid"/>
</dbReference>
<dbReference type="SUPFAM" id="SSF56507">
    <property type="entry name" value="Methionine synthase activation domain-like"/>
    <property type="match status" value="1"/>
</dbReference>
<evidence type="ECO:0000256" key="3">
    <source>
        <dbReference type="PROSITE-ProRule" id="PRU00346"/>
    </source>
</evidence>
<proteinExistence type="predicted"/>
<dbReference type="GO" id="GO:0008705">
    <property type="term" value="F:methionine synthase activity"/>
    <property type="evidence" value="ECO:0007669"/>
    <property type="project" value="InterPro"/>
</dbReference>
<evidence type="ECO:0000256" key="2">
    <source>
        <dbReference type="ARBA" id="ARBA00023285"/>
    </source>
</evidence>
<keyword evidence="1" id="KW-0479">Metal-binding</keyword>
<evidence type="ECO:0000256" key="1">
    <source>
        <dbReference type="ARBA" id="ARBA00022723"/>
    </source>
</evidence>
<name>A0A356W481_9PROT</name>
<evidence type="ECO:0000259" key="4">
    <source>
        <dbReference type="PROSITE" id="PS50974"/>
    </source>
</evidence>
<dbReference type="GO" id="GO:0046872">
    <property type="term" value="F:metal ion binding"/>
    <property type="evidence" value="ECO:0007669"/>
    <property type="project" value="UniProtKB-KW"/>
</dbReference>
<feature type="domain" description="AdoMet activation" evidence="4">
    <location>
        <begin position="1"/>
        <end position="82"/>
    </location>
</feature>
<dbReference type="GO" id="GO:0032259">
    <property type="term" value="P:methylation"/>
    <property type="evidence" value="ECO:0007669"/>
    <property type="project" value="UniProtKB-KW"/>
</dbReference>
<evidence type="ECO:0000313" key="6">
    <source>
        <dbReference type="Proteomes" id="UP000263957"/>
    </source>
</evidence>
<feature type="non-terminal residue" evidence="5">
    <location>
        <position position="1"/>
    </location>
</feature>
<dbReference type="GO" id="GO:0046653">
    <property type="term" value="P:tetrahydrofolate metabolic process"/>
    <property type="evidence" value="ECO:0007669"/>
    <property type="project" value="TreeGrafter"/>
</dbReference>
<gene>
    <name evidence="5" type="ORF">DD728_05905</name>
</gene>
<dbReference type="GO" id="GO:0005829">
    <property type="term" value="C:cytosol"/>
    <property type="evidence" value="ECO:0007669"/>
    <property type="project" value="TreeGrafter"/>
</dbReference>
<dbReference type="GO" id="GO:0050667">
    <property type="term" value="P:homocysteine metabolic process"/>
    <property type="evidence" value="ECO:0007669"/>
    <property type="project" value="TreeGrafter"/>
</dbReference>
<dbReference type="Pfam" id="PF02965">
    <property type="entry name" value="Met_synt_B12"/>
    <property type="match status" value="1"/>
</dbReference>
<dbReference type="Gene3D" id="3.10.196.10">
    <property type="entry name" value="Vitamin B12-dependent methionine synthase, activation domain"/>
    <property type="match status" value="1"/>
</dbReference>
<evidence type="ECO:0000313" key="5">
    <source>
        <dbReference type="EMBL" id="HBQ48407.1"/>
    </source>
</evidence>
<dbReference type="PROSITE" id="PS50974">
    <property type="entry name" value="ADOMET_ACTIVATION"/>
    <property type="match status" value="1"/>
</dbReference>
<protein>
    <recommendedName>
        <fullName evidence="4">AdoMet activation domain-containing protein</fullName>
    </recommendedName>
</protein>
<reference evidence="5 6" key="1">
    <citation type="journal article" date="2018" name="Nat. Biotechnol.">
        <title>A standardized bacterial taxonomy based on genome phylogeny substantially revises the tree of life.</title>
        <authorList>
            <person name="Parks D.H."/>
            <person name="Chuvochina M."/>
            <person name="Waite D.W."/>
            <person name="Rinke C."/>
            <person name="Skarshewski A."/>
            <person name="Chaumeil P.A."/>
            <person name="Hugenholtz P."/>
        </authorList>
    </citation>
    <scope>NUCLEOTIDE SEQUENCE [LARGE SCALE GENOMIC DNA]</scope>
    <source>
        <strain evidence="5">UBA10378</strain>
    </source>
</reference>
<keyword evidence="3" id="KW-0808">Transferase</keyword>
<keyword evidence="2" id="KW-0170">Cobalt</keyword>
<accession>A0A356W481</accession>
<organism evidence="5 6">
    <name type="scientific">Hyphomonas atlantica</name>
    <dbReference type="NCBI Taxonomy" id="1280948"/>
    <lineage>
        <taxon>Bacteria</taxon>
        <taxon>Pseudomonadati</taxon>
        <taxon>Pseudomonadota</taxon>
        <taxon>Alphaproteobacteria</taxon>
        <taxon>Hyphomonadales</taxon>
        <taxon>Hyphomonadaceae</taxon>
        <taxon>Hyphomonas</taxon>
    </lineage>
</organism>
<comment type="caution">
    <text evidence="5">The sequence shown here is derived from an EMBL/GenBank/DDBJ whole genome shotgun (WGS) entry which is preliminary data.</text>
</comment>
<dbReference type="Proteomes" id="UP000263957">
    <property type="component" value="Unassembled WGS sequence"/>
</dbReference>